<feature type="compositionally biased region" description="Polar residues" evidence="1">
    <location>
        <begin position="436"/>
        <end position="462"/>
    </location>
</feature>
<dbReference type="AlphaFoldDB" id="A0A0M4EQ51"/>
<accession>A0A0M4EQ51</accession>
<name>A0A0M4EQ51_DROBS</name>
<gene>
    <name evidence="2" type="ORF">Dbus_chr2Lg917</name>
</gene>
<dbReference type="Pfam" id="PF07145">
    <property type="entry name" value="PAM2"/>
    <property type="match status" value="1"/>
</dbReference>
<feature type="compositionally biased region" description="Basic and acidic residues" evidence="1">
    <location>
        <begin position="294"/>
        <end position="308"/>
    </location>
</feature>
<feature type="region of interest" description="Disordered" evidence="1">
    <location>
        <begin position="435"/>
        <end position="462"/>
    </location>
</feature>
<dbReference type="Proteomes" id="UP000494163">
    <property type="component" value="Chromosome 2L"/>
</dbReference>
<evidence type="ECO:0000256" key="1">
    <source>
        <dbReference type="SAM" id="MobiDB-lite"/>
    </source>
</evidence>
<feature type="region of interest" description="Disordered" evidence="1">
    <location>
        <begin position="293"/>
        <end position="325"/>
    </location>
</feature>
<organism evidence="2 3">
    <name type="scientific">Drosophila busckii</name>
    <name type="common">Fruit fly</name>
    <dbReference type="NCBI Taxonomy" id="30019"/>
    <lineage>
        <taxon>Eukaryota</taxon>
        <taxon>Metazoa</taxon>
        <taxon>Ecdysozoa</taxon>
        <taxon>Arthropoda</taxon>
        <taxon>Hexapoda</taxon>
        <taxon>Insecta</taxon>
        <taxon>Pterygota</taxon>
        <taxon>Neoptera</taxon>
        <taxon>Endopterygota</taxon>
        <taxon>Diptera</taxon>
        <taxon>Brachycera</taxon>
        <taxon>Muscomorpha</taxon>
        <taxon>Ephydroidea</taxon>
        <taxon>Drosophilidae</taxon>
        <taxon>Drosophila</taxon>
    </lineage>
</organism>
<proteinExistence type="predicted"/>
<feature type="region of interest" description="Disordered" evidence="1">
    <location>
        <begin position="249"/>
        <end position="274"/>
    </location>
</feature>
<feature type="compositionally biased region" description="Low complexity" evidence="1">
    <location>
        <begin position="21"/>
        <end position="32"/>
    </location>
</feature>
<reference evidence="2 3" key="1">
    <citation type="submission" date="2015-08" db="EMBL/GenBank/DDBJ databases">
        <title>Ancestral chromatin configuration constrains chromatin evolution on differentiating sex chromosomes in Drosophila.</title>
        <authorList>
            <person name="Zhou Q."/>
            <person name="Bachtrog D."/>
        </authorList>
    </citation>
    <scope>NUCLEOTIDE SEQUENCE [LARGE SCALE GENOMIC DNA]</scope>
    <source>
        <tissue evidence="2">Whole larvae</tissue>
    </source>
</reference>
<dbReference type="InterPro" id="IPR009818">
    <property type="entry name" value="PAM2_motif"/>
</dbReference>
<protein>
    <submittedName>
        <fullName evidence="2">CG6441</fullName>
    </submittedName>
</protein>
<feature type="compositionally biased region" description="Low complexity" evidence="1">
    <location>
        <begin position="252"/>
        <end position="271"/>
    </location>
</feature>
<evidence type="ECO:0000313" key="2">
    <source>
        <dbReference type="EMBL" id="ALC38832.1"/>
    </source>
</evidence>
<dbReference type="EMBL" id="CP012523">
    <property type="protein sequence ID" value="ALC38832.1"/>
    <property type="molecule type" value="Genomic_DNA"/>
</dbReference>
<dbReference type="OrthoDB" id="7868417at2759"/>
<feature type="compositionally biased region" description="Polar residues" evidence="1">
    <location>
        <begin position="310"/>
        <end position="325"/>
    </location>
</feature>
<keyword evidence="3" id="KW-1185">Reference proteome</keyword>
<dbReference type="STRING" id="30019.A0A0M4EQ51"/>
<evidence type="ECO:0000313" key="3">
    <source>
        <dbReference type="Proteomes" id="UP000494163"/>
    </source>
</evidence>
<feature type="region of interest" description="Disordered" evidence="1">
    <location>
        <begin position="20"/>
        <end position="40"/>
    </location>
</feature>
<feature type="region of interest" description="Disordered" evidence="1">
    <location>
        <begin position="359"/>
        <end position="380"/>
    </location>
</feature>
<sequence length="506" mass="57096">MELCQELHEELLLDEYMAMQSTSSEDAPSESSLNPNALEFVPGYMRSSDEDEEMEEELEQLQQQPAQQLSSNTTLVGHPIELVGDAETAGFEHVETINSLQRQLFNWLGELGKQELPLVQLQLSLLPNGQGINVQFLAKQTIKPLDERFCRAAALKLPVEPAYVAATRPGNQLTAQFLQRMSQVLLPEQPPPSSPRKTPLLSKQNSLAELEIERQIAYIKKFEQLIKQDEGKRYHQAFNELCQKLGLSSVGKQPPAKPAKSSSSSPQSQSYDWDDYDPSYAAMKIYKHAAPRGSEPHFAKQPKDRHTLEVPTTTPANSSANMCQPTQYPKLINNAKLLSAKDKDKDNKLQRWRQTIQRTMATTKSNKQQPQQQQRATLPRSGFEAQTLLSSKAAAWSNKIDAYRSSLAHNKTTQPPPAAPPERLRYPERVDVYPVSMSNNNKSTKTAPTRVTRSTKSAATTNGTQRLLLPRSTHASQMRQSEVKRRLNLMRNDKDTDVQFNEYLFK</sequence>
<dbReference type="OMA" id="DEYMAMQ"/>